<proteinExistence type="predicted"/>
<reference evidence="1" key="1">
    <citation type="submission" date="2021-06" db="EMBL/GenBank/DDBJ databases">
        <authorList>
            <person name="Kallberg Y."/>
            <person name="Tangrot J."/>
            <person name="Rosling A."/>
        </authorList>
    </citation>
    <scope>NUCLEOTIDE SEQUENCE</scope>
    <source>
        <strain evidence="1">87-6 pot B 2015</strain>
    </source>
</reference>
<accession>A0A9N9DST5</accession>
<dbReference type="AlphaFoldDB" id="A0A9N9DST5"/>
<name>A0A9N9DST5_FUNMO</name>
<keyword evidence="2" id="KW-1185">Reference proteome</keyword>
<evidence type="ECO:0000313" key="2">
    <source>
        <dbReference type="Proteomes" id="UP000789375"/>
    </source>
</evidence>
<gene>
    <name evidence="1" type="ORF">FMOSSE_LOCUS11239</name>
</gene>
<dbReference type="EMBL" id="CAJVPP010004231">
    <property type="protein sequence ID" value="CAG8646120.1"/>
    <property type="molecule type" value="Genomic_DNA"/>
</dbReference>
<evidence type="ECO:0000313" key="1">
    <source>
        <dbReference type="EMBL" id="CAG8646120.1"/>
    </source>
</evidence>
<comment type="caution">
    <text evidence="1">The sequence shown here is derived from an EMBL/GenBank/DDBJ whole genome shotgun (WGS) entry which is preliminary data.</text>
</comment>
<dbReference type="Proteomes" id="UP000789375">
    <property type="component" value="Unassembled WGS sequence"/>
</dbReference>
<protein>
    <submittedName>
        <fullName evidence="1">10877_t:CDS:1</fullName>
    </submittedName>
</protein>
<feature type="non-terminal residue" evidence="1">
    <location>
        <position position="69"/>
    </location>
</feature>
<sequence>MLNNHFAIGWNLGSNTAFLEKCSPSTIIQSTFNTSKPNQIAIDVRYWNPVSTLRRVTTFKDTIMIFHTH</sequence>
<organism evidence="1 2">
    <name type="scientific">Funneliformis mosseae</name>
    <name type="common">Endomycorrhizal fungus</name>
    <name type="synonym">Glomus mosseae</name>
    <dbReference type="NCBI Taxonomy" id="27381"/>
    <lineage>
        <taxon>Eukaryota</taxon>
        <taxon>Fungi</taxon>
        <taxon>Fungi incertae sedis</taxon>
        <taxon>Mucoromycota</taxon>
        <taxon>Glomeromycotina</taxon>
        <taxon>Glomeromycetes</taxon>
        <taxon>Glomerales</taxon>
        <taxon>Glomeraceae</taxon>
        <taxon>Funneliformis</taxon>
    </lineage>
</organism>